<proteinExistence type="predicted"/>
<dbReference type="Proteomes" id="UP001169242">
    <property type="component" value="Unassembled WGS sequence"/>
</dbReference>
<evidence type="ECO:0000313" key="1">
    <source>
        <dbReference type="EMBL" id="MDA3733909.1"/>
    </source>
</evidence>
<dbReference type="RefSeq" id="WP_053985550.1">
    <property type="nucleotide sequence ID" value="NZ_JAQIFT010000068.1"/>
</dbReference>
<gene>
    <name evidence="1" type="ORF">PBV87_20760</name>
</gene>
<comment type="caution">
    <text evidence="1">The sequence shown here is derived from an EMBL/GenBank/DDBJ whole genome shotgun (WGS) entry which is preliminary data.</text>
</comment>
<accession>A0AA42J2M7</accession>
<name>A0AA42J2M7_9FIRM</name>
<dbReference type="EMBL" id="JAQIFT010000068">
    <property type="protein sequence ID" value="MDA3733909.1"/>
    <property type="molecule type" value="Genomic_DNA"/>
</dbReference>
<organism evidence="1 2">
    <name type="scientific">Holtiella tumoricola</name>
    <dbReference type="NCBI Taxonomy" id="3018743"/>
    <lineage>
        <taxon>Bacteria</taxon>
        <taxon>Bacillati</taxon>
        <taxon>Bacillota</taxon>
        <taxon>Clostridia</taxon>
        <taxon>Lachnospirales</taxon>
        <taxon>Cellulosilyticaceae</taxon>
        <taxon>Holtiella</taxon>
    </lineage>
</organism>
<protein>
    <submittedName>
        <fullName evidence="1">Uncharacterized protein</fullName>
    </submittedName>
</protein>
<sequence>MSFCYSDSLCHLVGQKAIIHSGNCRYKVFICNITPSYVKAIEICSGNIKIFNMCHIDFIEPCCC</sequence>
<dbReference type="AlphaFoldDB" id="A0AA42J2M7"/>
<evidence type="ECO:0000313" key="2">
    <source>
        <dbReference type="Proteomes" id="UP001169242"/>
    </source>
</evidence>
<keyword evidence="2" id="KW-1185">Reference proteome</keyword>
<reference evidence="1" key="1">
    <citation type="journal article" date="2023" name="Int. J. Syst. Evol. Microbiol.">
        <title>&lt;i&gt;Holtiella tumoricola&lt;/i&gt; gen. nov. sp. nov., isolated from a human clinical sample.</title>
        <authorList>
            <person name="Allen-Vercoe E."/>
            <person name="Daigneault M.C."/>
            <person name="Vancuren S.J."/>
            <person name="Cochrane K."/>
            <person name="O'Neal L.L."/>
            <person name="Sankaranarayanan K."/>
            <person name="Lawson P.A."/>
        </authorList>
    </citation>
    <scope>NUCLEOTIDE SEQUENCE</scope>
    <source>
        <strain evidence="1">CC70A</strain>
    </source>
</reference>